<name>A0ABR3DSZ6_NEUIN</name>
<dbReference type="EMBL" id="JAVLET010000001">
    <property type="protein sequence ID" value="KAL0475779.1"/>
    <property type="molecule type" value="Genomic_DNA"/>
</dbReference>
<evidence type="ECO:0000313" key="2">
    <source>
        <dbReference type="EMBL" id="KAL0475779.1"/>
    </source>
</evidence>
<evidence type="ECO:0000256" key="1">
    <source>
        <dbReference type="SAM" id="MobiDB-lite"/>
    </source>
</evidence>
<accession>A0ABR3DSZ6</accession>
<comment type="caution">
    <text evidence="2">The sequence shown here is derived from an EMBL/GenBank/DDBJ whole genome shotgun (WGS) entry which is preliminary data.</text>
</comment>
<gene>
    <name evidence="2" type="ORF">QR685DRAFT_59513</name>
</gene>
<organism evidence="2 3">
    <name type="scientific">Neurospora intermedia</name>
    <dbReference type="NCBI Taxonomy" id="5142"/>
    <lineage>
        <taxon>Eukaryota</taxon>
        <taxon>Fungi</taxon>
        <taxon>Dikarya</taxon>
        <taxon>Ascomycota</taxon>
        <taxon>Pezizomycotina</taxon>
        <taxon>Sordariomycetes</taxon>
        <taxon>Sordariomycetidae</taxon>
        <taxon>Sordariales</taxon>
        <taxon>Sordariaceae</taxon>
        <taxon>Neurospora</taxon>
    </lineage>
</organism>
<dbReference type="Proteomes" id="UP001451303">
    <property type="component" value="Unassembled WGS sequence"/>
</dbReference>
<keyword evidence="3" id="KW-1185">Reference proteome</keyword>
<protein>
    <recommendedName>
        <fullName evidence="4">Conidiation-specific protein 8</fullName>
    </recommendedName>
</protein>
<proteinExistence type="predicted"/>
<feature type="compositionally biased region" description="Low complexity" evidence="1">
    <location>
        <begin position="154"/>
        <end position="173"/>
    </location>
</feature>
<feature type="region of interest" description="Disordered" evidence="1">
    <location>
        <begin position="154"/>
        <end position="182"/>
    </location>
</feature>
<sequence>MCIGTCSFQAPQASICDTQKSTSTYTAQSSPNNLLVELTTNNSFPTHNNATPLFPHPYSHPSHSSSSSTIIMDDTGSNPPIAGPFQPAHPSTLDNPVTEAPAPRTTPVAPGKTGPNAATQGMGGGARGSISSESSKLIDEGTKLFPNVVGAASEAFRSERSASTSSTTSVTGSDRPMGSASTVTDVPYGRRPSHGHGGHHGLFEGLIDQKRRNDPASVARRQSLSEQRPVPQGFFAKMWDKYVHPLSSSPFPFCLCYANSFVRNSWVRGVPPNI</sequence>
<feature type="compositionally biased region" description="Low complexity" evidence="1">
    <location>
        <begin position="58"/>
        <end position="68"/>
    </location>
</feature>
<evidence type="ECO:0008006" key="4">
    <source>
        <dbReference type="Google" id="ProtNLM"/>
    </source>
</evidence>
<feature type="region of interest" description="Disordered" evidence="1">
    <location>
        <begin position="58"/>
        <end position="135"/>
    </location>
</feature>
<evidence type="ECO:0000313" key="3">
    <source>
        <dbReference type="Proteomes" id="UP001451303"/>
    </source>
</evidence>
<reference evidence="2 3" key="1">
    <citation type="submission" date="2023-09" db="EMBL/GenBank/DDBJ databases">
        <title>Multi-omics analysis of a traditional fermented food reveals byproduct-associated fungal strains for waste-to-food upcycling.</title>
        <authorList>
            <consortium name="Lawrence Berkeley National Laboratory"/>
            <person name="Rekdal V.M."/>
            <person name="Villalobos-Escobedo J.M."/>
            <person name="Rodriguez-Valeron N."/>
            <person name="Garcia M.O."/>
            <person name="Vasquez D.P."/>
            <person name="Damayanti I."/>
            <person name="Sorensen P.M."/>
            <person name="Baidoo E.E."/>
            <person name="De Carvalho A.C."/>
            <person name="Riley R."/>
            <person name="Lipzen A."/>
            <person name="He G."/>
            <person name="Yan M."/>
            <person name="Haridas S."/>
            <person name="Daum C."/>
            <person name="Yoshinaga Y."/>
            <person name="Ng V."/>
            <person name="Grigoriev I.V."/>
            <person name="Munk R."/>
            <person name="Nuraida L."/>
            <person name="Wijaya C.H."/>
            <person name="Morales P.-C."/>
            <person name="Keasling J.D."/>
        </authorList>
    </citation>
    <scope>NUCLEOTIDE SEQUENCE [LARGE SCALE GENOMIC DNA]</scope>
    <source>
        <strain evidence="2 3">FGSC 2613</strain>
    </source>
</reference>